<feature type="signal peptide" evidence="1">
    <location>
        <begin position="1"/>
        <end position="21"/>
    </location>
</feature>
<dbReference type="eggNOG" id="COG4798">
    <property type="taxonomic scope" value="Bacteria"/>
</dbReference>
<dbReference type="STRING" id="1280952.HJA_01780"/>
<dbReference type="Proteomes" id="UP000024816">
    <property type="component" value="Unassembled WGS sequence"/>
</dbReference>
<keyword evidence="3" id="KW-0489">Methyltransferase</keyword>
<dbReference type="PROSITE" id="PS51257">
    <property type="entry name" value="PROKAR_LIPOPROTEIN"/>
    <property type="match status" value="1"/>
</dbReference>
<evidence type="ECO:0000313" key="3">
    <source>
        <dbReference type="EMBL" id="KCZ91228.1"/>
    </source>
</evidence>
<feature type="domain" description="Methyltransferase type 11" evidence="2">
    <location>
        <begin position="123"/>
        <end position="199"/>
    </location>
</feature>
<evidence type="ECO:0000256" key="1">
    <source>
        <dbReference type="SAM" id="SignalP"/>
    </source>
</evidence>
<keyword evidence="3" id="KW-0808">Transferase</keyword>
<evidence type="ECO:0000259" key="2">
    <source>
        <dbReference type="Pfam" id="PF08241"/>
    </source>
</evidence>
<dbReference type="EMBL" id="ARYJ01000001">
    <property type="protein sequence ID" value="KCZ91228.1"/>
    <property type="molecule type" value="Genomic_DNA"/>
</dbReference>
<dbReference type="AlphaFoldDB" id="A0A059FL79"/>
<dbReference type="OrthoDB" id="9342567at2"/>
<gene>
    <name evidence="3" type="ORF">HJA_01780</name>
</gene>
<keyword evidence="1" id="KW-0732">Signal</keyword>
<feature type="chain" id="PRO_5001573090" evidence="1">
    <location>
        <begin position="22"/>
        <end position="271"/>
    </location>
</feature>
<dbReference type="PATRIC" id="fig|1280952.3.peg.362"/>
<name>A0A059FL79_9PROT</name>
<sequence>MKQIALLSLAGALLAACATPAESPAPEAPAAMPEAPAPKVAPGGFDYESVFRQDDRPEQDYELYPVRKSAEVLSFAGVMPGMTIVEMEAGDGFYTELLSRVAGPDGKVYMQNPPSFKNFLGDSVSKRVDGRLLNVQIVESAFDNLSNVPDADADIVTWFLGPHELWYTPQGEPEGVLGDPDMTFDEIARVLKPGGHLVVLDHMAPAGSPPTTGGDTHRIDKAIIVALAEDHGLTLVDESGILANPDDDGTVQVFDPSVRRKTDRFLLKFAK</sequence>
<dbReference type="RefSeq" id="WP_035577414.1">
    <property type="nucleotide sequence ID" value="NZ_ARYJ01000001.1"/>
</dbReference>
<dbReference type="Pfam" id="PF08241">
    <property type="entry name" value="Methyltransf_11"/>
    <property type="match status" value="1"/>
</dbReference>
<dbReference type="Gene3D" id="3.40.50.150">
    <property type="entry name" value="Vaccinia Virus protein VP39"/>
    <property type="match status" value="1"/>
</dbReference>
<dbReference type="SUPFAM" id="SSF53335">
    <property type="entry name" value="S-adenosyl-L-methionine-dependent methyltransferases"/>
    <property type="match status" value="1"/>
</dbReference>
<reference evidence="3 4" key="1">
    <citation type="journal article" date="2014" name="Antonie Van Leeuwenhoek">
        <title>Hyphomonas beringensis sp. nov. and Hyphomonas chukchiensis sp. nov., isolated from surface seawater of the Bering Sea and Chukchi Sea.</title>
        <authorList>
            <person name="Li C."/>
            <person name="Lai Q."/>
            <person name="Li G."/>
            <person name="Dong C."/>
            <person name="Wang J."/>
            <person name="Liao Y."/>
            <person name="Shao Z."/>
        </authorList>
    </citation>
    <scope>NUCLEOTIDE SEQUENCE [LARGE SCALE GENOMIC DNA]</scope>
    <source>
        <strain evidence="3 4">VP2</strain>
    </source>
</reference>
<proteinExistence type="predicted"/>
<accession>A0A059FL79</accession>
<organism evidence="3 4">
    <name type="scientific">Hyphomonas jannaschiana VP2</name>
    <dbReference type="NCBI Taxonomy" id="1280952"/>
    <lineage>
        <taxon>Bacteria</taxon>
        <taxon>Pseudomonadati</taxon>
        <taxon>Pseudomonadota</taxon>
        <taxon>Alphaproteobacteria</taxon>
        <taxon>Hyphomonadales</taxon>
        <taxon>Hyphomonadaceae</taxon>
        <taxon>Hyphomonas</taxon>
    </lineage>
</organism>
<protein>
    <submittedName>
        <fullName evidence="3">Methyltransferase</fullName>
    </submittedName>
</protein>
<dbReference type="InterPro" id="IPR013216">
    <property type="entry name" value="Methyltransf_11"/>
</dbReference>
<dbReference type="GO" id="GO:0032259">
    <property type="term" value="P:methylation"/>
    <property type="evidence" value="ECO:0007669"/>
    <property type="project" value="UniProtKB-KW"/>
</dbReference>
<keyword evidence="4" id="KW-1185">Reference proteome</keyword>
<dbReference type="GO" id="GO:0008757">
    <property type="term" value="F:S-adenosylmethionine-dependent methyltransferase activity"/>
    <property type="evidence" value="ECO:0007669"/>
    <property type="project" value="InterPro"/>
</dbReference>
<evidence type="ECO:0000313" key="4">
    <source>
        <dbReference type="Proteomes" id="UP000024816"/>
    </source>
</evidence>
<comment type="caution">
    <text evidence="3">The sequence shown here is derived from an EMBL/GenBank/DDBJ whole genome shotgun (WGS) entry which is preliminary data.</text>
</comment>
<dbReference type="InterPro" id="IPR029063">
    <property type="entry name" value="SAM-dependent_MTases_sf"/>
</dbReference>